<evidence type="ECO:0000313" key="1">
    <source>
        <dbReference type="EMBL" id="KKM67265.1"/>
    </source>
</evidence>
<gene>
    <name evidence="1" type="ORF">LCGC14_1472830</name>
</gene>
<comment type="caution">
    <text evidence="1">The sequence shown here is derived from an EMBL/GenBank/DDBJ whole genome shotgun (WGS) entry which is preliminary data.</text>
</comment>
<name>A0A0F9LSE3_9ZZZZ</name>
<sequence>MSEEETIEKFEYTTLVKINPKQSTLPIDTAAEWTKGYMFLNMILLELAKDTYTEIYIDEVGEKRRRTHLHPQILPFLQERRRLQEQIWKISGGEAVNEGKKEFFKKQADFIFEMSQDIDFKDKHRDTVKKILEAEIYKES</sequence>
<reference evidence="1" key="1">
    <citation type="journal article" date="2015" name="Nature">
        <title>Complex archaea that bridge the gap between prokaryotes and eukaryotes.</title>
        <authorList>
            <person name="Spang A."/>
            <person name="Saw J.H."/>
            <person name="Jorgensen S.L."/>
            <person name="Zaremba-Niedzwiedzka K."/>
            <person name="Martijn J."/>
            <person name="Lind A.E."/>
            <person name="van Eijk R."/>
            <person name="Schleper C."/>
            <person name="Guy L."/>
            <person name="Ettema T.J."/>
        </authorList>
    </citation>
    <scope>NUCLEOTIDE SEQUENCE</scope>
</reference>
<proteinExistence type="predicted"/>
<accession>A0A0F9LSE3</accession>
<protein>
    <submittedName>
        <fullName evidence="1">Uncharacterized protein</fullName>
    </submittedName>
</protein>
<organism evidence="1">
    <name type="scientific">marine sediment metagenome</name>
    <dbReference type="NCBI Taxonomy" id="412755"/>
    <lineage>
        <taxon>unclassified sequences</taxon>
        <taxon>metagenomes</taxon>
        <taxon>ecological metagenomes</taxon>
    </lineage>
</organism>
<dbReference type="AlphaFoldDB" id="A0A0F9LSE3"/>
<dbReference type="EMBL" id="LAZR01010379">
    <property type="protein sequence ID" value="KKM67265.1"/>
    <property type="molecule type" value="Genomic_DNA"/>
</dbReference>